<evidence type="ECO:0000256" key="4">
    <source>
        <dbReference type="RuleBase" id="RU004478"/>
    </source>
</evidence>
<evidence type="ECO:0000256" key="2">
    <source>
        <dbReference type="ARBA" id="ARBA00023186"/>
    </source>
</evidence>
<dbReference type="Gene3D" id="2.30.22.10">
    <property type="entry name" value="Head domain of nucleotide exchange factor GrpE"/>
    <property type="match status" value="1"/>
</dbReference>
<dbReference type="PANTHER" id="PTHR21237">
    <property type="entry name" value="GRPE PROTEIN"/>
    <property type="match status" value="1"/>
</dbReference>
<dbReference type="AlphaFoldDB" id="A0A0L0D7Z1"/>
<dbReference type="PANTHER" id="PTHR21237:SF23">
    <property type="entry name" value="GRPE PROTEIN HOMOLOG, MITOCHONDRIAL"/>
    <property type="match status" value="1"/>
</dbReference>
<dbReference type="InterPro" id="IPR009012">
    <property type="entry name" value="GrpE_head"/>
</dbReference>
<evidence type="ECO:0000313" key="6">
    <source>
        <dbReference type="EMBL" id="KNC48325.1"/>
    </source>
</evidence>
<name>A0A0L0D7Z1_THETB</name>
<dbReference type="GO" id="GO:0030150">
    <property type="term" value="P:protein import into mitochondrial matrix"/>
    <property type="evidence" value="ECO:0007669"/>
    <property type="project" value="TreeGrafter"/>
</dbReference>
<feature type="region of interest" description="Disordered" evidence="5">
    <location>
        <begin position="65"/>
        <end position="108"/>
    </location>
</feature>
<reference evidence="6 7" key="1">
    <citation type="submission" date="2010-05" db="EMBL/GenBank/DDBJ databases">
        <title>The Genome Sequence of Thecamonas trahens ATCC 50062.</title>
        <authorList>
            <consortium name="The Broad Institute Genome Sequencing Platform"/>
            <person name="Russ C."/>
            <person name="Cuomo C."/>
            <person name="Shea T."/>
            <person name="Young S.K."/>
            <person name="Zeng Q."/>
            <person name="Koehrsen M."/>
            <person name="Haas B."/>
            <person name="Borodovsky M."/>
            <person name="Guigo R."/>
            <person name="Alvarado L."/>
            <person name="Berlin A."/>
            <person name="Bochicchio J."/>
            <person name="Borenstein D."/>
            <person name="Chapman S."/>
            <person name="Chen Z."/>
            <person name="Freedman E."/>
            <person name="Gellesch M."/>
            <person name="Goldberg J."/>
            <person name="Griggs A."/>
            <person name="Gujja S."/>
            <person name="Heilman E."/>
            <person name="Heiman D."/>
            <person name="Hepburn T."/>
            <person name="Howarth C."/>
            <person name="Jen D."/>
            <person name="Larson L."/>
            <person name="Mehta T."/>
            <person name="Park D."/>
            <person name="Pearson M."/>
            <person name="Roberts A."/>
            <person name="Saif S."/>
            <person name="Shenoy N."/>
            <person name="Sisk P."/>
            <person name="Stolte C."/>
            <person name="Sykes S."/>
            <person name="Thomson T."/>
            <person name="Walk T."/>
            <person name="White J."/>
            <person name="Yandava C."/>
            <person name="Burger G."/>
            <person name="Gray M.W."/>
            <person name="Holland P.W.H."/>
            <person name="King N."/>
            <person name="Lang F.B.F."/>
            <person name="Roger A.J."/>
            <person name="Ruiz-Trillo I."/>
            <person name="Lander E."/>
            <person name="Nusbaum C."/>
        </authorList>
    </citation>
    <scope>NUCLEOTIDE SEQUENCE [LARGE SCALE GENOMIC DNA]</scope>
    <source>
        <strain evidence="6 7">ATCC 50062</strain>
    </source>
</reference>
<dbReference type="Pfam" id="PF01025">
    <property type="entry name" value="GrpE"/>
    <property type="match status" value="1"/>
</dbReference>
<dbReference type="GO" id="GO:0042803">
    <property type="term" value="F:protein homodimerization activity"/>
    <property type="evidence" value="ECO:0007669"/>
    <property type="project" value="InterPro"/>
</dbReference>
<protein>
    <recommendedName>
        <fullName evidence="3">GrpE protein homolog</fullName>
    </recommendedName>
</protein>
<dbReference type="InterPro" id="IPR000740">
    <property type="entry name" value="GrpE"/>
</dbReference>
<dbReference type="SUPFAM" id="SSF58014">
    <property type="entry name" value="Coiled-coil domain of nucleotide exchange factor GrpE"/>
    <property type="match status" value="1"/>
</dbReference>
<keyword evidence="3" id="KW-0496">Mitochondrion</keyword>
<comment type="function">
    <text evidence="3">Essential component of the PAM complex, a complex required for the translocation of transit peptide-containing proteins from the inner membrane into the mitochondrial matrix in an ATP-dependent manner.</text>
</comment>
<dbReference type="SUPFAM" id="SSF51064">
    <property type="entry name" value="Head domain of nucleotide exchange factor GrpE"/>
    <property type="match status" value="1"/>
</dbReference>
<dbReference type="PROSITE" id="PS01071">
    <property type="entry name" value="GRPE"/>
    <property type="match status" value="1"/>
</dbReference>
<dbReference type="OMA" id="PHRHQAI"/>
<accession>A0A0L0D7Z1</accession>
<dbReference type="NCBIfam" id="NF010748">
    <property type="entry name" value="PRK14150.1"/>
    <property type="match status" value="1"/>
</dbReference>
<dbReference type="EMBL" id="GL349450">
    <property type="protein sequence ID" value="KNC48325.1"/>
    <property type="molecule type" value="Genomic_DNA"/>
</dbReference>
<dbReference type="CDD" id="cd00446">
    <property type="entry name" value="GrpE"/>
    <property type="match status" value="1"/>
</dbReference>
<sequence length="270" mass="28469">MFGLRMLGRVGVDVVSGGAGLWRAGGAAAVWSATAAAGGAAGASSTASGAVTGKRALGTSAWAWEEKTEDKVDAEKATEEATEIKTENEAQVEQESSSESSKADHDAAAAKVAELEEKMVEMKENLLRALADQENVRIRAREDVESARKFGVTKFAKSMLDVADSIEKAMEAANEAEHGALYEGIAMTYKQLYNAFAANGIEPVRPLGEPFNPELHQALFEMPAGGEHEPGHVGIVTRTGYTLNSRILRPAQVGVVAQPLPEANGDGSNQ</sequence>
<dbReference type="GO" id="GO:0051082">
    <property type="term" value="F:unfolded protein binding"/>
    <property type="evidence" value="ECO:0007669"/>
    <property type="project" value="TreeGrafter"/>
</dbReference>
<dbReference type="RefSeq" id="XP_013758892.1">
    <property type="nucleotide sequence ID" value="XM_013903438.1"/>
</dbReference>
<dbReference type="HAMAP" id="MF_01151">
    <property type="entry name" value="GrpE"/>
    <property type="match status" value="1"/>
</dbReference>
<gene>
    <name evidence="6" type="ORF">AMSG_04556</name>
</gene>
<feature type="compositionally biased region" description="Low complexity" evidence="5">
    <location>
        <begin position="89"/>
        <end position="100"/>
    </location>
</feature>
<keyword evidence="2 3" id="KW-0143">Chaperone</keyword>
<dbReference type="GO" id="GO:0006457">
    <property type="term" value="P:protein folding"/>
    <property type="evidence" value="ECO:0007669"/>
    <property type="project" value="InterPro"/>
</dbReference>
<dbReference type="OrthoDB" id="201635at2759"/>
<dbReference type="Proteomes" id="UP000054408">
    <property type="component" value="Unassembled WGS sequence"/>
</dbReference>
<feature type="compositionally biased region" description="Basic and acidic residues" evidence="5">
    <location>
        <begin position="65"/>
        <end position="88"/>
    </location>
</feature>
<dbReference type="eggNOG" id="KOG3003">
    <property type="taxonomic scope" value="Eukaryota"/>
</dbReference>
<keyword evidence="7" id="KW-1185">Reference proteome</keyword>
<evidence type="ECO:0000313" key="7">
    <source>
        <dbReference type="Proteomes" id="UP000054408"/>
    </source>
</evidence>
<dbReference type="GeneID" id="25564094"/>
<dbReference type="InterPro" id="IPR013805">
    <property type="entry name" value="GrpE_CC"/>
</dbReference>
<dbReference type="Gene3D" id="3.90.20.20">
    <property type="match status" value="1"/>
</dbReference>
<proteinExistence type="inferred from homology"/>
<dbReference type="STRING" id="461836.A0A0L0D7Z1"/>
<evidence type="ECO:0000256" key="3">
    <source>
        <dbReference type="RuleBase" id="RU000640"/>
    </source>
</evidence>
<comment type="subcellular location">
    <subcellularLocation>
        <location evidence="3">Mitochondrion matrix</location>
    </subcellularLocation>
</comment>
<comment type="similarity">
    <text evidence="1 4">Belongs to the GrpE family.</text>
</comment>
<organism evidence="6 7">
    <name type="scientific">Thecamonas trahens ATCC 50062</name>
    <dbReference type="NCBI Taxonomy" id="461836"/>
    <lineage>
        <taxon>Eukaryota</taxon>
        <taxon>Apusozoa</taxon>
        <taxon>Apusomonadida</taxon>
        <taxon>Apusomonadidae</taxon>
        <taxon>Thecamonas</taxon>
    </lineage>
</organism>
<dbReference type="GO" id="GO:0001405">
    <property type="term" value="C:PAM complex, Tim23 associated import motor"/>
    <property type="evidence" value="ECO:0007669"/>
    <property type="project" value="TreeGrafter"/>
</dbReference>
<evidence type="ECO:0000256" key="1">
    <source>
        <dbReference type="ARBA" id="ARBA00009054"/>
    </source>
</evidence>
<dbReference type="GO" id="GO:0000774">
    <property type="term" value="F:adenyl-nucleotide exchange factor activity"/>
    <property type="evidence" value="ECO:0007669"/>
    <property type="project" value="InterPro"/>
</dbReference>
<dbReference type="PRINTS" id="PR00773">
    <property type="entry name" value="GRPEPROTEIN"/>
</dbReference>
<dbReference type="GO" id="GO:0051087">
    <property type="term" value="F:protein-folding chaperone binding"/>
    <property type="evidence" value="ECO:0007669"/>
    <property type="project" value="InterPro"/>
</dbReference>
<evidence type="ECO:0000256" key="5">
    <source>
        <dbReference type="SAM" id="MobiDB-lite"/>
    </source>
</evidence>